<dbReference type="Gene3D" id="3.40.190.10">
    <property type="entry name" value="Periplasmic binding protein-like II"/>
    <property type="match status" value="2"/>
</dbReference>
<dbReference type="RefSeq" id="WP_119796267.1">
    <property type="nucleotide sequence ID" value="NZ_QYZD01000040.1"/>
</dbReference>
<dbReference type="AlphaFoldDB" id="A0A3A3GWB2"/>
<proteinExistence type="predicted"/>
<dbReference type="PROSITE" id="PS51257">
    <property type="entry name" value="PROKAR_LIPOPROTEIN"/>
    <property type="match status" value="1"/>
</dbReference>
<organism evidence="2">
    <name type="scientific">Paenibacillus thiaminolyticus</name>
    <name type="common">Bacillus thiaminolyticus</name>
    <dbReference type="NCBI Taxonomy" id="49283"/>
    <lineage>
        <taxon>Bacteria</taxon>
        <taxon>Bacillati</taxon>
        <taxon>Bacillota</taxon>
        <taxon>Bacilli</taxon>
        <taxon>Bacillales</taxon>
        <taxon>Paenibacillaceae</taxon>
        <taxon>Paenibacillus</taxon>
    </lineage>
</organism>
<dbReference type="Proteomes" id="UP000266177">
    <property type="component" value="Unassembled WGS sequence"/>
</dbReference>
<dbReference type="EMBL" id="QYZD01000040">
    <property type="protein sequence ID" value="RJG19051.1"/>
    <property type="molecule type" value="Genomic_DNA"/>
</dbReference>
<gene>
    <name evidence="2" type="ORF">DQX05_26270</name>
</gene>
<sequence>MTVNRMQLWSKLTALTLVFSILLTACGGGGSDTKNSQEAGTDADNAAAGKPSTWIADRKIKGLIFMGSDVTEAMNPEIAKKLKEMTGIELELQAVGHDGSQKALAAGLAAGDLPDFIGYYLNHSGRPEMEMINKAAREEMFHDLTPFLQNTKIYKKYTEEGYLPLDTQYGVVFRPEFNGAAYTMHLNIPREGGYEVRKYVSGPYIRQDIADALGVDPRTITTSEQLYELAKKIKDGHFKDKNGKEVYPIGPTVWGGIDRDVLYNDLVWTGFNGEGFNRDKNGNILHESQTEYGKKRVEFVQKLLREKLMHPEYYSMEENRAKEGVLNDSFAIIGDMHNYVIENKDNRYIPLGPLNSVNGPYQMNLTYKGGYGAWSIPKTTDNPEDIVKLADFLASREGKLLWKYGLEGRDYELDAKGNPVPKQEVLDLLDKDPVKAKELGFAGVGNDWGWYLGGTDLNDLADFGEASYGEAAKPDMNKGPLEMADYWHYDEKKQQANIKDGYAALAFIGEFNKGTQLTMALDKYKESLIRAYYAKDMTEAQAILDSAAALLKTAGLEDYIKLLEEKDKDSKTKLLF</sequence>
<name>A0A3A3GWB2_PANTH</name>
<reference evidence="2" key="1">
    <citation type="submission" date="2018-09" db="EMBL/GenBank/DDBJ databases">
        <title>Paenibacillus SK2017-BO5.</title>
        <authorList>
            <person name="Piskunova J.V."/>
            <person name="Dubiley S.A."/>
            <person name="Severinov K.V."/>
        </authorList>
    </citation>
    <scope>NUCLEOTIDE SEQUENCE [LARGE SCALE GENOMIC DNA]</scope>
    <source>
        <strain evidence="2">BO5</strain>
    </source>
</reference>
<dbReference type="PANTHER" id="PTHR43649:SF12">
    <property type="entry name" value="DIACETYLCHITOBIOSE BINDING PROTEIN DASA"/>
    <property type="match status" value="1"/>
</dbReference>
<dbReference type="OrthoDB" id="2495637at2"/>
<feature type="signal peptide" evidence="1">
    <location>
        <begin position="1"/>
        <end position="25"/>
    </location>
</feature>
<feature type="chain" id="PRO_5038896295" evidence="1">
    <location>
        <begin position="26"/>
        <end position="576"/>
    </location>
</feature>
<dbReference type="InterPro" id="IPR006059">
    <property type="entry name" value="SBP"/>
</dbReference>
<dbReference type="InterPro" id="IPR050490">
    <property type="entry name" value="Bact_solute-bd_prot1"/>
</dbReference>
<comment type="caution">
    <text evidence="2">The sequence shown here is derived from an EMBL/GenBank/DDBJ whole genome shotgun (WGS) entry which is preliminary data.</text>
</comment>
<dbReference type="SUPFAM" id="SSF53850">
    <property type="entry name" value="Periplasmic binding protein-like II"/>
    <property type="match status" value="1"/>
</dbReference>
<accession>A0A3A3GWB2</accession>
<keyword evidence="1" id="KW-0732">Signal</keyword>
<protein>
    <submittedName>
        <fullName evidence="2">Extracellular solute-binding protein</fullName>
    </submittedName>
</protein>
<evidence type="ECO:0000256" key="1">
    <source>
        <dbReference type="SAM" id="SignalP"/>
    </source>
</evidence>
<evidence type="ECO:0000313" key="2">
    <source>
        <dbReference type="EMBL" id="RJG19051.1"/>
    </source>
</evidence>
<dbReference type="Pfam" id="PF01547">
    <property type="entry name" value="SBP_bac_1"/>
    <property type="match status" value="1"/>
</dbReference>
<dbReference type="PANTHER" id="PTHR43649">
    <property type="entry name" value="ARABINOSE-BINDING PROTEIN-RELATED"/>
    <property type="match status" value="1"/>
</dbReference>